<keyword evidence="3" id="KW-0285">Flavoprotein</keyword>
<dbReference type="SUPFAM" id="SSF52343">
    <property type="entry name" value="Ferredoxin reductase-like, C-terminal NADP-linked domain"/>
    <property type="match status" value="1"/>
</dbReference>
<evidence type="ECO:0000256" key="5">
    <source>
        <dbReference type="ARBA" id="ARBA00022827"/>
    </source>
</evidence>
<dbReference type="InterPro" id="IPR008254">
    <property type="entry name" value="Flavodoxin/NO_synth"/>
</dbReference>
<comment type="caution">
    <text evidence="10">The sequence shown here is derived from an EMBL/GenBank/DDBJ whole genome shotgun (WGS) entry which is preliminary data.</text>
</comment>
<comment type="cofactor">
    <cofactor evidence="2">
        <name>FAD</name>
        <dbReference type="ChEBI" id="CHEBI:57692"/>
    </cofactor>
</comment>
<dbReference type="SUPFAM" id="SSF63380">
    <property type="entry name" value="Riboflavin synthase domain-like"/>
    <property type="match status" value="1"/>
</dbReference>
<proteinExistence type="predicted"/>
<evidence type="ECO:0000256" key="1">
    <source>
        <dbReference type="ARBA" id="ARBA00001917"/>
    </source>
</evidence>
<reference evidence="10 11" key="1">
    <citation type="submission" date="2019-07" db="EMBL/GenBank/DDBJ databases">
        <title>Genomics analysis of Aphanomyces spp. identifies a new class of oomycete effector associated with host adaptation.</title>
        <authorList>
            <person name="Gaulin E."/>
        </authorList>
    </citation>
    <scope>NUCLEOTIDE SEQUENCE [LARGE SCALE GENOMIC DNA]</scope>
    <source>
        <strain evidence="10 11">ATCC 201684</strain>
    </source>
</reference>
<dbReference type="EC" id="1.6.2.4" evidence="8"/>
<keyword evidence="4" id="KW-0288">FMN</keyword>
<dbReference type="GO" id="GO:0010181">
    <property type="term" value="F:FMN binding"/>
    <property type="evidence" value="ECO:0007669"/>
    <property type="project" value="InterPro"/>
</dbReference>
<evidence type="ECO:0000313" key="10">
    <source>
        <dbReference type="EMBL" id="KAF0725894.1"/>
    </source>
</evidence>
<gene>
    <name evidence="10" type="ORF">Ae201684_015745</name>
</gene>
<dbReference type="Pfam" id="PF00667">
    <property type="entry name" value="FAD_binding_1"/>
    <property type="match status" value="1"/>
</dbReference>
<dbReference type="InterPro" id="IPR003097">
    <property type="entry name" value="CysJ-like_FAD-binding"/>
</dbReference>
<dbReference type="Pfam" id="PF00175">
    <property type="entry name" value="NAD_binding_1"/>
    <property type="match status" value="1"/>
</dbReference>
<dbReference type="AlphaFoldDB" id="A0A6G0WF42"/>
<evidence type="ECO:0000313" key="11">
    <source>
        <dbReference type="Proteomes" id="UP000481153"/>
    </source>
</evidence>
<feature type="domain" description="Flavodoxin-like" evidence="9">
    <location>
        <begin position="31"/>
        <end position="170"/>
    </location>
</feature>
<evidence type="ECO:0000259" key="9">
    <source>
        <dbReference type="PROSITE" id="PS50902"/>
    </source>
</evidence>
<keyword evidence="6" id="KW-0521">NADP</keyword>
<sequence>MTFPAPSWWMRFSCCCLGREPKVASSPTRSFKVFYGSQTGTAQRFATSLAQQLGLDSAAPLESFKANAAPPQFLFIVCASYGSGGPPDNAQRFYDLLDRAKKTWPALKGVQFAVFGCGNSLYMETFNGMAKFVDSKLAQLGARRFLDIVLGDASSDNLNTQYKEWETTILQRLGRIEAPALPQKSPIQQVATVDEAIFQLESIRSLSKTAVHIELMLPPSIASYNSAGTIVLYPRNAREVIQALARRLNYDLSQTAEPPHVTIDEALTNSVDLGVISQILLAGLAPFATDASQASALHHLGTTEGLPEFTQMKEKLTLLGVLETFPSIENIPWKSLVPLLSPTKPRQYTIASSSRVFPRSIHCCITVPDQIVIEERKGTMGTFLKSLVEAENKSTCGISLRGKLQPSSFQVPTDLKAPLIMIAAGSGIAPMRWLWQDRQAQARENRVQVGPTWLFYGCRDDRNWLYKEEIAQLTEINLTTIVAFSQAPDHPKKYVQDVLQEKLASLVEYLDVANVYVCGKTNLARSVSEILRGGRTQLWWDNLVATRRFNQEVFG</sequence>
<organism evidence="10 11">
    <name type="scientific">Aphanomyces euteiches</name>
    <dbReference type="NCBI Taxonomy" id="100861"/>
    <lineage>
        <taxon>Eukaryota</taxon>
        <taxon>Sar</taxon>
        <taxon>Stramenopiles</taxon>
        <taxon>Oomycota</taxon>
        <taxon>Saprolegniomycetes</taxon>
        <taxon>Saprolegniales</taxon>
        <taxon>Verrucalvaceae</taxon>
        <taxon>Aphanomyces</taxon>
    </lineage>
</organism>
<dbReference type="InterPro" id="IPR001709">
    <property type="entry name" value="Flavoprot_Pyr_Nucl_cyt_Rdtase"/>
</dbReference>
<dbReference type="GO" id="GO:0005829">
    <property type="term" value="C:cytosol"/>
    <property type="evidence" value="ECO:0007669"/>
    <property type="project" value="TreeGrafter"/>
</dbReference>
<dbReference type="VEuPathDB" id="FungiDB:AeMF1_012332"/>
<dbReference type="PRINTS" id="PR00369">
    <property type="entry name" value="FLAVODOXIN"/>
</dbReference>
<evidence type="ECO:0000256" key="3">
    <source>
        <dbReference type="ARBA" id="ARBA00022630"/>
    </source>
</evidence>
<protein>
    <recommendedName>
        <fullName evidence="8">NADPH--hemoprotein reductase</fullName>
        <ecNumber evidence="8">1.6.2.4</ecNumber>
    </recommendedName>
</protein>
<evidence type="ECO:0000256" key="2">
    <source>
        <dbReference type="ARBA" id="ARBA00001974"/>
    </source>
</evidence>
<accession>A0A6G0WF42</accession>
<dbReference type="Gene3D" id="3.40.50.360">
    <property type="match status" value="1"/>
</dbReference>
<dbReference type="Gene3D" id="2.40.30.10">
    <property type="entry name" value="Translation factors"/>
    <property type="match status" value="1"/>
</dbReference>
<dbReference type="InterPro" id="IPR017938">
    <property type="entry name" value="Riboflavin_synthase-like_b-brl"/>
</dbReference>
<dbReference type="Proteomes" id="UP000481153">
    <property type="component" value="Unassembled WGS sequence"/>
</dbReference>
<keyword evidence="5" id="KW-0274">FAD</keyword>
<evidence type="ECO:0000256" key="8">
    <source>
        <dbReference type="ARBA" id="ARBA00023797"/>
    </source>
</evidence>
<dbReference type="Gene3D" id="3.40.50.80">
    <property type="entry name" value="Nucleotide-binding domain of ferredoxin-NADP reductase (FNR) module"/>
    <property type="match status" value="1"/>
</dbReference>
<evidence type="ECO:0000256" key="7">
    <source>
        <dbReference type="ARBA" id="ARBA00023002"/>
    </source>
</evidence>
<dbReference type="PANTHER" id="PTHR19384">
    <property type="entry name" value="NITRIC OXIDE SYNTHASE-RELATED"/>
    <property type="match status" value="1"/>
</dbReference>
<dbReference type="SUPFAM" id="SSF52218">
    <property type="entry name" value="Flavoproteins"/>
    <property type="match status" value="1"/>
</dbReference>
<dbReference type="EMBL" id="VJMJ01000231">
    <property type="protein sequence ID" value="KAF0725894.1"/>
    <property type="molecule type" value="Genomic_DNA"/>
</dbReference>
<dbReference type="PROSITE" id="PS50902">
    <property type="entry name" value="FLAVODOXIN_LIKE"/>
    <property type="match status" value="1"/>
</dbReference>
<evidence type="ECO:0000256" key="4">
    <source>
        <dbReference type="ARBA" id="ARBA00022643"/>
    </source>
</evidence>
<dbReference type="Pfam" id="PF00258">
    <property type="entry name" value="Flavodoxin_1"/>
    <property type="match status" value="1"/>
</dbReference>
<comment type="cofactor">
    <cofactor evidence="1">
        <name>FMN</name>
        <dbReference type="ChEBI" id="CHEBI:58210"/>
    </cofactor>
</comment>
<dbReference type="GO" id="GO:0050660">
    <property type="term" value="F:flavin adenine dinucleotide binding"/>
    <property type="evidence" value="ECO:0007669"/>
    <property type="project" value="TreeGrafter"/>
</dbReference>
<dbReference type="InterPro" id="IPR029039">
    <property type="entry name" value="Flavoprotein-like_sf"/>
</dbReference>
<dbReference type="InterPro" id="IPR001433">
    <property type="entry name" value="OxRdtase_FAD/NAD-bd"/>
</dbReference>
<evidence type="ECO:0000256" key="6">
    <source>
        <dbReference type="ARBA" id="ARBA00022857"/>
    </source>
</evidence>
<dbReference type="PRINTS" id="PR00371">
    <property type="entry name" value="FPNCR"/>
</dbReference>
<keyword evidence="11" id="KW-1185">Reference proteome</keyword>
<dbReference type="InterPro" id="IPR001094">
    <property type="entry name" value="Flavdoxin-like"/>
</dbReference>
<keyword evidence="7" id="KW-0560">Oxidoreductase</keyword>
<dbReference type="Gene3D" id="1.20.990.10">
    <property type="entry name" value="NADPH-cytochrome p450 Reductase, Chain A, domain 3"/>
    <property type="match status" value="1"/>
</dbReference>
<dbReference type="PANTHER" id="PTHR19384:SF17">
    <property type="entry name" value="NADPH--CYTOCHROME P450 REDUCTASE"/>
    <property type="match status" value="1"/>
</dbReference>
<dbReference type="InterPro" id="IPR039261">
    <property type="entry name" value="FNR_nucleotide-bd"/>
</dbReference>
<name>A0A6G0WF42_9STRA</name>
<dbReference type="GO" id="GO:0003958">
    <property type="term" value="F:NADPH-hemoprotein reductase activity"/>
    <property type="evidence" value="ECO:0007669"/>
    <property type="project" value="UniProtKB-EC"/>
</dbReference>
<dbReference type="InterPro" id="IPR023173">
    <property type="entry name" value="NADPH_Cyt_P450_Rdtase_alpha"/>
</dbReference>